<dbReference type="Proteomes" id="UP001628156">
    <property type="component" value="Unassembled WGS sequence"/>
</dbReference>
<organism evidence="1 2">
    <name type="scientific">Entamoeba nuttalli</name>
    <dbReference type="NCBI Taxonomy" id="412467"/>
    <lineage>
        <taxon>Eukaryota</taxon>
        <taxon>Amoebozoa</taxon>
        <taxon>Evosea</taxon>
        <taxon>Archamoebae</taxon>
        <taxon>Mastigamoebida</taxon>
        <taxon>Entamoebidae</taxon>
        <taxon>Entamoeba</taxon>
    </lineage>
</organism>
<dbReference type="EMBL" id="BAAFRS010000147">
    <property type="protein sequence ID" value="GAB1223463.1"/>
    <property type="molecule type" value="Genomic_DNA"/>
</dbReference>
<sequence length="70" mass="8022">MYTYLQAPNKTVIINTCGPETHIDTALEVLKPGKTFEERECVFGIKMTIHLNVENKLDLVFYGFEETTLL</sequence>
<name>A0ABQ0DKS3_9EUKA</name>
<reference evidence="1 2" key="1">
    <citation type="journal article" date="2019" name="PLoS Negl. Trop. Dis.">
        <title>Whole genome sequencing of Entamoeba nuttalli reveals mammalian host-related molecular signatures and a novel octapeptide-repeat surface protein.</title>
        <authorList>
            <person name="Tanaka M."/>
            <person name="Makiuchi T."/>
            <person name="Komiyama T."/>
            <person name="Shiina T."/>
            <person name="Osaki K."/>
            <person name="Tachibana H."/>
        </authorList>
    </citation>
    <scope>NUCLEOTIDE SEQUENCE [LARGE SCALE GENOMIC DNA]</scope>
    <source>
        <strain evidence="1 2">P19-061405</strain>
    </source>
</reference>
<comment type="caution">
    <text evidence="1">The sequence shown here is derived from an EMBL/GenBank/DDBJ whole genome shotgun (WGS) entry which is preliminary data.</text>
</comment>
<evidence type="ECO:0000313" key="1">
    <source>
        <dbReference type="EMBL" id="GAB1223463.1"/>
    </source>
</evidence>
<keyword evidence="2" id="KW-1185">Reference proteome</keyword>
<evidence type="ECO:0000313" key="2">
    <source>
        <dbReference type="Proteomes" id="UP001628156"/>
    </source>
</evidence>
<gene>
    <name evidence="1" type="ORF">ENUP19_0147G0007</name>
</gene>
<accession>A0ABQ0DKS3</accession>
<proteinExistence type="predicted"/>
<protein>
    <submittedName>
        <fullName evidence="1">Uncharacterized protein</fullName>
    </submittedName>
</protein>